<dbReference type="Proteomes" id="UP001295684">
    <property type="component" value="Unassembled WGS sequence"/>
</dbReference>
<evidence type="ECO:0000256" key="5">
    <source>
        <dbReference type="ARBA" id="ARBA00022777"/>
    </source>
</evidence>
<dbReference type="Gene3D" id="1.25.40.20">
    <property type="entry name" value="Ankyrin repeat-containing domain"/>
    <property type="match status" value="1"/>
</dbReference>
<dbReference type="FunFam" id="3.30.200.20:FF:000042">
    <property type="entry name" value="Aurora kinase A"/>
    <property type="match status" value="1"/>
</dbReference>
<dbReference type="PROSITE" id="PS00108">
    <property type="entry name" value="PROTEIN_KINASE_ST"/>
    <property type="match status" value="1"/>
</dbReference>
<keyword evidence="2" id="KW-0597">Phosphoprotein</keyword>
<keyword evidence="4 8" id="KW-0547">Nucleotide-binding</keyword>
<keyword evidence="5" id="KW-0418">Kinase</keyword>
<dbReference type="Pfam" id="PF00069">
    <property type="entry name" value="Pkinase"/>
    <property type="match status" value="1"/>
</dbReference>
<feature type="binding site" evidence="8">
    <location>
        <position position="680"/>
    </location>
    <ligand>
        <name>ATP</name>
        <dbReference type="ChEBI" id="CHEBI:30616"/>
    </ligand>
</feature>
<protein>
    <submittedName>
        <fullName evidence="12">Uncharacterized protein</fullName>
    </submittedName>
</protein>
<name>A0AAD1XZH1_EUPCR</name>
<feature type="region of interest" description="Disordered" evidence="9">
    <location>
        <begin position="373"/>
        <end position="393"/>
    </location>
</feature>
<dbReference type="EMBL" id="CAMPGE010023606">
    <property type="protein sequence ID" value="CAI2381526.1"/>
    <property type="molecule type" value="Genomic_DNA"/>
</dbReference>
<evidence type="ECO:0000256" key="6">
    <source>
        <dbReference type="ARBA" id="ARBA00022840"/>
    </source>
</evidence>
<evidence type="ECO:0000256" key="3">
    <source>
        <dbReference type="ARBA" id="ARBA00022679"/>
    </source>
</evidence>
<evidence type="ECO:0000259" key="10">
    <source>
        <dbReference type="PROSITE" id="PS50011"/>
    </source>
</evidence>
<dbReference type="InterPro" id="IPR000719">
    <property type="entry name" value="Prot_kinase_dom"/>
</dbReference>
<dbReference type="InterPro" id="IPR002110">
    <property type="entry name" value="Ankyrin_rpt"/>
</dbReference>
<dbReference type="InterPro" id="IPR017441">
    <property type="entry name" value="Protein_kinase_ATP_BS"/>
</dbReference>
<gene>
    <name evidence="12" type="ORF">ECRASSUSDP1_LOCUS22982</name>
</gene>
<evidence type="ECO:0000256" key="7">
    <source>
        <dbReference type="PROSITE-ProRule" id="PRU00023"/>
    </source>
</evidence>
<dbReference type="PROSITE" id="PS50088">
    <property type="entry name" value="ANK_REPEAT"/>
    <property type="match status" value="1"/>
</dbReference>
<dbReference type="Pfam" id="PF12796">
    <property type="entry name" value="Ank_2"/>
    <property type="match status" value="1"/>
</dbReference>
<feature type="compositionally biased region" description="Polar residues" evidence="9">
    <location>
        <begin position="583"/>
        <end position="592"/>
    </location>
</feature>
<reference evidence="12" key="1">
    <citation type="submission" date="2023-07" db="EMBL/GenBank/DDBJ databases">
        <authorList>
            <consortium name="AG Swart"/>
            <person name="Singh M."/>
            <person name="Singh A."/>
            <person name="Seah K."/>
            <person name="Emmerich C."/>
        </authorList>
    </citation>
    <scope>NUCLEOTIDE SEQUENCE</scope>
    <source>
        <strain evidence="12">DP1</strain>
    </source>
</reference>
<dbReference type="PROSITE" id="PS00107">
    <property type="entry name" value="PROTEIN_KINASE_ATP"/>
    <property type="match status" value="1"/>
</dbReference>
<evidence type="ECO:0000256" key="2">
    <source>
        <dbReference type="ARBA" id="ARBA00022553"/>
    </source>
</evidence>
<dbReference type="InterPro" id="IPR011993">
    <property type="entry name" value="PH-like_dom_sf"/>
</dbReference>
<feature type="domain" description="Protein kinase" evidence="10">
    <location>
        <begin position="651"/>
        <end position="906"/>
    </location>
</feature>
<feature type="domain" description="AGC-kinase C-terminal" evidence="11">
    <location>
        <begin position="907"/>
        <end position="981"/>
    </location>
</feature>
<dbReference type="GO" id="GO:0004674">
    <property type="term" value="F:protein serine/threonine kinase activity"/>
    <property type="evidence" value="ECO:0007669"/>
    <property type="project" value="UniProtKB-KW"/>
</dbReference>
<feature type="region of interest" description="Disordered" evidence="9">
    <location>
        <begin position="330"/>
        <end position="356"/>
    </location>
</feature>
<dbReference type="GO" id="GO:0005524">
    <property type="term" value="F:ATP binding"/>
    <property type="evidence" value="ECO:0007669"/>
    <property type="project" value="UniProtKB-UniRule"/>
</dbReference>
<dbReference type="Gene3D" id="3.30.200.20">
    <property type="entry name" value="Phosphorylase Kinase, domain 1"/>
    <property type="match status" value="1"/>
</dbReference>
<dbReference type="InterPro" id="IPR045270">
    <property type="entry name" value="STKc_AGC"/>
</dbReference>
<dbReference type="SUPFAM" id="SSF50729">
    <property type="entry name" value="PH domain-like"/>
    <property type="match status" value="1"/>
</dbReference>
<organism evidence="12 13">
    <name type="scientific">Euplotes crassus</name>
    <dbReference type="NCBI Taxonomy" id="5936"/>
    <lineage>
        <taxon>Eukaryota</taxon>
        <taxon>Sar</taxon>
        <taxon>Alveolata</taxon>
        <taxon>Ciliophora</taxon>
        <taxon>Intramacronucleata</taxon>
        <taxon>Spirotrichea</taxon>
        <taxon>Hypotrichia</taxon>
        <taxon>Euplotida</taxon>
        <taxon>Euplotidae</taxon>
        <taxon>Moneuplotes</taxon>
    </lineage>
</organism>
<feature type="compositionally biased region" description="Basic and acidic residues" evidence="9">
    <location>
        <begin position="330"/>
        <end position="343"/>
    </location>
</feature>
<dbReference type="Gene3D" id="1.10.510.10">
    <property type="entry name" value="Transferase(Phosphotransferase) domain 1"/>
    <property type="match status" value="1"/>
</dbReference>
<keyword evidence="13" id="KW-1185">Reference proteome</keyword>
<dbReference type="SMART" id="SM00248">
    <property type="entry name" value="ANK"/>
    <property type="match status" value="3"/>
</dbReference>
<evidence type="ECO:0000256" key="8">
    <source>
        <dbReference type="PROSITE-ProRule" id="PRU10141"/>
    </source>
</evidence>
<sequence length="981" mass="113321">METNQITVIVKYQGLDYYGKHSQIELNIASDLSILDLKKRIAFKLKISEKAQIISLKYMNHIVPLKNDEAILNQCGIRNRSIIYLEQTDVQLHDDENSSDDEASSTLIYSKADTTEDVSKKFSGLSNPRYFLKLGIEKKKLTSGIEEETNEIPGVINQLIDTIKLDCTPTIFKDEFEQVKKQLRDLNIRQEITIDSKSPTGWTCLHAACQYQNLPLVEYLVTEMKCDPNILSDDGWSALHIASHLGFHQIVDFLLKNPNVDHNLVGNIERGTGLHCAVNANHFAVVQIFIMNNVDINVKNAYDQSPKDICKDANILSLFERVEKCQQEGKHNSEQLYSPREEIKEDLEENEDSVELDKKKKSTEVTLKFDMKKEDATELQEEEKEEENEPFEDSRECLILESQYNKDSIYSEEYLDRVISNLDEFKNNRKFCGYITRVGKYYMSSKQRYFELNPIHGTFIKYRNEGDYPHKPRQIINLLDITEISLITEGWFIKKDFTYFQICDIKGEKQYFFSKNQKLVTFWLHELKAAKAFYHWLKNIAFVGSQCTKAFSNKYDIINDGIVNIKLQTRVLDENGSLESQYISSMGSTENSSNKEKMSPVSSGASIEESKTRPPLPKKTRESSSPDSRTPAKKFETSTLDEDRDIGYKSFKILDVLGQGTFGKVFKVEKIDDGKIYAMKVLKKSVLARNKHLKYAITECNVLKRADHPYIIKLHYSFQTPDYLYMILDYCPNGDLSIHLNNRHIFEENEARFFIAEVILAMEYLHSMDILYRDLKPENILVYDNGHIKMADFGLAKEGVNDKKKAKSFCGSPAYLAPEMLGTRGVGKAADIYQLGAVLYELLIGLPPYYTENIKKLYENIKVANLQIPNYISPEAKSLLKKLLHKDPKQRLGVKDKEDIKNHHFFRGLDWEKLEEGKVEPPLTLTLDDTDSDIDPFEKEYLNFSPDKQIKFKDQDYNESNKNVNRLKQFTFIKNEDPEEC</sequence>
<feature type="compositionally biased region" description="Acidic residues" evidence="9">
    <location>
        <begin position="377"/>
        <end position="391"/>
    </location>
</feature>
<dbReference type="SUPFAM" id="SSF48403">
    <property type="entry name" value="Ankyrin repeat"/>
    <property type="match status" value="1"/>
</dbReference>
<keyword evidence="7" id="KW-0040">ANK repeat</keyword>
<feature type="repeat" description="ANK" evidence="7">
    <location>
        <begin position="269"/>
        <end position="301"/>
    </location>
</feature>
<evidence type="ECO:0000313" key="13">
    <source>
        <dbReference type="Proteomes" id="UP001295684"/>
    </source>
</evidence>
<evidence type="ECO:0000256" key="4">
    <source>
        <dbReference type="ARBA" id="ARBA00022741"/>
    </source>
</evidence>
<evidence type="ECO:0000313" key="12">
    <source>
        <dbReference type="EMBL" id="CAI2381526.1"/>
    </source>
</evidence>
<dbReference type="InterPro" id="IPR000961">
    <property type="entry name" value="AGC-kinase_C"/>
</dbReference>
<keyword evidence="3" id="KW-0808">Transferase</keyword>
<dbReference type="AlphaFoldDB" id="A0AAD1XZH1"/>
<dbReference type="Gene3D" id="2.30.29.30">
    <property type="entry name" value="Pleckstrin-homology domain (PH domain)/Phosphotyrosine-binding domain (PTB)"/>
    <property type="match status" value="1"/>
</dbReference>
<dbReference type="SUPFAM" id="SSF54236">
    <property type="entry name" value="Ubiquitin-like"/>
    <property type="match status" value="1"/>
</dbReference>
<comment type="caution">
    <text evidence="12">The sequence shown here is derived from an EMBL/GenBank/DDBJ whole genome shotgun (WGS) entry which is preliminary data.</text>
</comment>
<dbReference type="PANTHER" id="PTHR24351">
    <property type="entry name" value="RIBOSOMAL PROTEIN S6 KINASE"/>
    <property type="match status" value="1"/>
</dbReference>
<dbReference type="InterPro" id="IPR011009">
    <property type="entry name" value="Kinase-like_dom_sf"/>
</dbReference>
<dbReference type="PROSITE" id="PS51285">
    <property type="entry name" value="AGC_KINASE_CTER"/>
    <property type="match status" value="1"/>
</dbReference>
<feature type="compositionally biased region" description="Acidic residues" evidence="9">
    <location>
        <begin position="344"/>
        <end position="354"/>
    </location>
</feature>
<dbReference type="PROSITE" id="PS50011">
    <property type="entry name" value="PROTEIN_KINASE_DOM"/>
    <property type="match status" value="1"/>
</dbReference>
<dbReference type="InterPro" id="IPR029071">
    <property type="entry name" value="Ubiquitin-like_domsf"/>
</dbReference>
<keyword evidence="6 8" id="KW-0067">ATP-binding</keyword>
<evidence type="ECO:0000256" key="9">
    <source>
        <dbReference type="SAM" id="MobiDB-lite"/>
    </source>
</evidence>
<dbReference type="InterPro" id="IPR008271">
    <property type="entry name" value="Ser/Thr_kinase_AS"/>
</dbReference>
<evidence type="ECO:0000259" key="11">
    <source>
        <dbReference type="PROSITE" id="PS51285"/>
    </source>
</evidence>
<keyword evidence="1" id="KW-0723">Serine/threonine-protein kinase</keyword>
<evidence type="ECO:0000256" key="1">
    <source>
        <dbReference type="ARBA" id="ARBA00022527"/>
    </source>
</evidence>
<feature type="region of interest" description="Disordered" evidence="9">
    <location>
        <begin position="583"/>
        <end position="638"/>
    </location>
</feature>
<accession>A0AAD1XZH1</accession>
<dbReference type="InterPro" id="IPR036770">
    <property type="entry name" value="Ankyrin_rpt-contain_sf"/>
</dbReference>
<dbReference type="SMART" id="SM00220">
    <property type="entry name" value="S_TKc"/>
    <property type="match status" value="1"/>
</dbReference>
<proteinExistence type="predicted"/>
<dbReference type="CDD" id="cd05123">
    <property type="entry name" value="STKc_AGC"/>
    <property type="match status" value="1"/>
</dbReference>
<dbReference type="SUPFAM" id="SSF56112">
    <property type="entry name" value="Protein kinase-like (PK-like)"/>
    <property type="match status" value="1"/>
</dbReference>
<dbReference type="FunFam" id="1.10.510.10:FF:000008">
    <property type="entry name" value="Non-specific serine/threonine protein kinase"/>
    <property type="match status" value="1"/>
</dbReference>